<dbReference type="AlphaFoldDB" id="A0A3R7SMR3"/>
<dbReference type="PANTHER" id="PTHR11177">
    <property type="entry name" value="CHITINASE"/>
    <property type="match status" value="1"/>
</dbReference>
<dbReference type="OrthoDB" id="73875at2759"/>
<feature type="region of interest" description="Disordered" evidence="6">
    <location>
        <begin position="401"/>
        <end position="451"/>
    </location>
</feature>
<evidence type="ECO:0000256" key="6">
    <source>
        <dbReference type="SAM" id="MobiDB-lite"/>
    </source>
</evidence>
<gene>
    <name evidence="9" type="ORF">C7M84_014265</name>
</gene>
<dbReference type="PROSITE" id="PS01095">
    <property type="entry name" value="GH18_1"/>
    <property type="match status" value="1"/>
</dbReference>
<dbReference type="STRING" id="6689.A0A3R7SMR3"/>
<name>A0A3R7SMR3_PENVA</name>
<evidence type="ECO:0000256" key="3">
    <source>
        <dbReference type="ARBA" id="ARBA00023295"/>
    </source>
</evidence>
<dbReference type="PROSITE" id="PS51910">
    <property type="entry name" value="GH18_2"/>
    <property type="match status" value="1"/>
</dbReference>
<feature type="domain" description="GH18" evidence="8">
    <location>
        <begin position="18"/>
        <end position="395"/>
    </location>
</feature>
<keyword evidence="3 4" id="KW-0326">Glycosidase</keyword>
<evidence type="ECO:0000256" key="5">
    <source>
        <dbReference type="RuleBase" id="RU004453"/>
    </source>
</evidence>
<dbReference type="InterPro" id="IPR029070">
    <property type="entry name" value="Chitinase_insertion_sf"/>
</dbReference>
<dbReference type="FunFam" id="3.10.50.10:FF:000001">
    <property type="entry name" value="Chitinase 3-like 1"/>
    <property type="match status" value="1"/>
</dbReference>
<dbReference type="Gene3D" id="3.20.20.80">
    <property type="entry name" value="Glycosidases"/>
    <property type="match status" value="1"/>
</dbReference>
<evidence type="ECO:0000256" key="7">
    <source>
        <dbReference type="SAM" id="SignalP"/>
    </source>
</evidence>
<evidence type="ECO:0000313" key="10">
    <source>
        <dbReference type="Proteomes" id="UP000283509"/>
    </source>
</evidence>
<protein>
    <submittedName>
        <fullName evidence="9">Chitinase 4</fullName>
    </submittedName>
</protein>
<evidence type="ECO:0000256" key="2">
    <source>
        <dbReference type="ARBA" id="ARBA00023157"/>
    </source>
</evidence>
<keyword evidence="1 4" id="KW-0378">Hydrolase</keyword>
<dbReference type="PANTHER" id="PTHR11177:SF360">
    <property type="entry name" value="CHITINASE 4-RELATED"/>
    <property type="match status" value="1"/>
</dbReference>
<dbReference type="EMBL" id="QCYY01002785">
    <property type="protein sequence ID" value="ROT67643.1"/>
    <property type="molecule type" value="Genomic_DNA"/>
</dbReference>
<evidence type="ECO:0000313" key="9">
    <source>
        <dbReference type="EMBL" id="ROT67643.1"/>
    </source>
</evidence>
<evidence type="ECO:0000259" key="8">
    <source>
        <dbReference type="PROSITE" id="PS51910"/>
    </source>
</evidence>
<dbReference type="CDD" id="cd02872">
    <property type="entry name" value="GH18_chitolectin_chitotriosidase"/>
    <property type="match status" value="1"/>
</dbReference>
<keyword evidence="10" id="KW-1185">Reference proteome</keyword>
<dbReference type="SUPFAM" id="SSF54556">
    <property type="entry name" value="Chitinase insertion domain"/>
    <property type="match status" value="1"/>
</dbReference>
<dbReference type="GO" id="GO:0005576">
    <property type="term" value="C:extracellular region"/>
    <property type="evidence" value="ECO:0007669"/>
    <property type="project" value="TreeGrafter"/>
</dbReference>
<feature type="signal peptide" evidence="7">
    <location>
        <begin position="1"/>
        <end position="17"/>
    </location>
</feature>
<dbReference type="InterPro" id="IPR050314">
    <property type="entry name" value="Glycosyl_Hydrlase_18"/>
</dbReference>
<keyword evidence="7" id="KW-0732">Signal</keyword>
<dbReference type="InterPro" id="IPR011583">
    <property type="entry name" value="Chitinase_II/V-like_cat"/>
</dbReference>
<dbReference type="GO" id="GO:0006032">
    <property type="term" value="P:chitin catabolic process"/>
    <property type="evidence" value="ECO:0007669"/>
    <property type="project" value="TreeGrafter"/>
</dbReference>
<dbReference type="InterPro" id="IPR001579">
    <property type="entry name" value="Glyco_hydro_18_chit_AS"/>
</dbReference>
<dbReference type="Gene3D" id="3.10.50.10">
    <property type="match status" value="1"/>
</dbReference>
<dbReference type="GO" id="GO:0008061">
    <property type="term" value="F:chitin binding"/>
    <property type="evidence" value="ECO:0007669"/>
    <property type="project" value="InterPro"/>
</dbReference>
<evidence type="ECO:0000256" key="1">
    <source>
        <dbReference type="ARBA" id="ARBA00022801"/>
    </source>
</evidence>
<proteinExistence type="inferred from homology"/>
<dbReference type="GO" id="GO:0005975">
    <property type="term" value="P:carbohydrate metabolic process"/>
    <property type="evidence" value="ECO:0007669"/>
    <property type="project" value="InterPro"/>
</dbReference>
<sequence length="570" mass="62399">MKLLGLLLVFGLGVASAEKIVCYFGSWSVWRPGDGKFDVEDIDPFLCTHLIFGFAGLSNHTWEIEVLDVWNELCPEDGGNNCAYDRFVALKEKNPQLVTLLAVGGWNEGSEDYSVMAGDPAKRKTFVDSSVNLVRKHKFDGLDMDWEYPAARGGVPEDKDNFIILLQELRNAFDRFSPPLMLTGAVAAGKPTVDAAYHVQQMGELFDQVHLMSYDFHGAWENTTHHNAPLCGLPTDVDDMAYFNVVFGVNYYLSLGVPKEKLVMGIPEYGRCYTLDDINSNGLLAPASKPGPAGPYIRIPGTLGFNEICERIRQDQTCTVTKDPRMYEPYFYCSSDNIWCGFDDADSVTLKARFAKNMGLSGVLVWTVDTDDFHPRCYNEDFHLLRSMKRALDAPADEEFPDCQGLYTTPSPSTTPEPTPSTAAPTTSTAEPTPSTAAPTPSTAEPTPSPLQHCCTTPALLNPLLALLNPLPALLHPPPVLLNPLPALLHPLPVLLNPLPAPLLPLPAPLNPLPVLPNPLRAQLHLLLAQLHPLLAPSHQVLSLLTQVTPGLTAPSTLTAQFSLTMIVTR</sequence>
<dbReference type="Pfam" id="PF00704">
    <property type="entry name" value="Glyco_hydro_18"/>
    <property type="match status" value="1"/>
</dbReference>
<dbReference type="SMART" id="SM00636">
    <property type="entry name" value="Glyco_18"/>
    <property type="match status" value="1"/>
</dbReference>
<organism evidence="9 10">
    <name type="scientific">Penaeus vannamei</name>
    <name type="common">Whiteleg shrimp</name>
    <name type="synonym">Litopenaeus vannamei</name>
    <dbReference type="NCBI Taxonomy" id="6689"/>
    <lineage>
        <taxon>Eukaryota</taxon>
        <taxon>Metazoa</taxon>
        <taxon>Ecdysozoa</taxon>
        <taxon>Arthropoda</taxon>
        <taxon>Crustacea</taxon>
        <taxon>Multicrustacea</taxon>
        <taxon>Malacostraca</taxon>
        <taxon>Eumalacostraca</taxon>
        <taxon>Eucarida</taxon>
        <taxon>Decapoda</taxon>
        <taxon>Dendrobranchiata</taxon>
        <taxon>Penaeoidea</taxon>
        <taxon>Penaeidae</taxon>
        <taxon>Penaeus</taxon>
    </lineage>
</organism>
<accession>A0A3R7SMR3</accession>
<reference evidence="9 10" key="1">
    <citation type="submission" date="2018-04" db="EMBL/GenBank/DDBJ databases">
        <authorList>
            <person name="Zhang X."/>
            <person name="Yuan J."/>
            <person name="Li F."/>
            <person name="Xiang J."/>
        </authorList>
    </citation>
    <scope>NUCLEOTIDE SEQUENCE [LARGE SCALE GENOMIC DNA]</scope>
    <source>
        <tissue evidence="9">Muscle</tissue>
    </source>
</reference>
<dbReference type="SUPFAM" id="SSF51445">
    <property type="entry name" value="(Trans)glycosidases"/>
    <property type="match status" value="1"/>
</dbReference>
<comment type="caution">
    <text evidence="9">The sequence shown here is derived from an EMBL/GenBank/DDBJ whole genome shotgun (WGS) entry which is preliminary data.</text>
</comment>
<evidence type="ECO:0000256" key="4">
    <source>
        <dbReference type="RuleBase" id="RU000489"/>
    </source>
</evidence>
<comment type="similarity">
    <text evidence="5">Belongs to the glycosyl hydrolase 18 family.</text>
</comment>
<dbReference type="Proteomes" id="UP000283509">
    <property type="component" value="Unassembled WGS sequence"/>
</dbReference>
<dbReference type="GO" id="GO:0004568">
    <property type="term" value="F:chitinase activity"/>
    <property type="evidence" value="ECO:0007669"/>
    <property type="project" value="TreeGrafter"/>
</dbReference>
<feature type="compositionally biased region" description="Low complexity" evidence="6">
    <location>
        <begin position="420"/>
        <end position="446"/>
    </location>
</feature>
<reference evidence="9 10" key="2">
    <citation type="submission" date="2019-01" db="EMBL/GenBank/DDBJ databases">
        <title>The decoding of complex shrimp genome reveals the adaptation for benthos swimmer, frequently molting mechanism and breeding impact on genome.</title>
        <authorList>
            <person name="Sun Y."/>
            <person name="Gao Y."/>
            <person name="Yu Y."/>
        </authorList>
    </citation>
    <scope>NUCLEOTIDE SEQUENCE [LARGE SCALE GENOMIC DNA]</scope>
    <source>
        <tissue evidence="9">Muscle</tissue>
    </source>
</reference>
<keyword evidence="2" id="KW-1015">Disulfide bond</keyword>
<feature type="chain" id="PRO_5018776350" evidence="7">
    <location>
        <begin position="18"/>
        <end position="570"/>
    </location>
</feature>
<dbReference type="InterPro" id="IPR001223">
    <property type="entry name" value="Glyco_hydro18_cat"/>
</dbReference>
<dbReference type="InterPro" id="IPR017853">
    <property type="entry name" value="GH"/>
</dbReference>